<organism evidence="1 2">
    <name type="scientific">Mesorhabditis belari</name>
    <dbReference type="NCBI Taxonomy" id="2138241"/>
    <lineage>
        <taxon>Eukaryota</taxon>
        <taxon>Metazoa</taxon>
        <taxon>Ecdysozoa</taxon>
        <taxon>Nematoda</taxon>
        <taxon>Chromadorea</taxon>
        <taxon>Rhabditida</taxon>
        <taxon>Rhabditina</taxon>
        <taxon>Rhabditomorpha</taxon>
        <taxon>Rhabditoidea</taxon>
        <taxon>Rhabditidae</taxon>
        <taxon>Mesorhabditinae</taxon>
        <taxon>Mesorhabditis</taxon>
    </lineage>
</organism>
<evidence type="ECO:0000313" key="2">
    <source>
        <dbReference type="WBParaSite" id="MBELARI_LOCUS14622"/>
    </source>
</evidence>
<keyword evidence="1" id="KW-1185">Reference proteome</keyword>
<dbReference type="WBParaSite" id="MBELARI_LOCUS14622">
    <property type="protein sequence ID" value="MBELARI_LOCUS14622"/>
    <property type="gene ID" value="MBELARI_LOCUS14622"/>
</dbReference>
<protein>
    <submittedName>
        <fullName evidence="2">Endonuclease/exonuclease/phosphatase domain-containing protein</fullName>
    </submittedName>
</protein>
<proteinExistence type="predicted"/>
<dbReference type="Gene3D" id="3.60.10.10">
    <property type="entry name" value="Endonuclease/exonuclease/phosphatase"/>
    <property type="match status" value="1"/>
</dbReference>
<dbReference type="Proteomes" id="UP000887575">
    <property type="component" value="Unassembled WGS sequence"/>
</dbReference>
<dbReference type="SUPFAM" id="SSF56219">
    <property type="entry name" value="DNase I-like"/>
    <property type="match status" value="1"/>
</dbReference>
<reference evidence="2" key="1">
    <citation type="submission" date="2024-02" db="UniProtKB">
        <authorList>
            <consortium name="WormBaseParasite"/>
        </authorList>
    </citation>
    <scope>IDENTIFICATION</scope>
</reference>
<accession>A0AAF3EKR3</accession>
<dbReference type="InterPro" id="IPR036691">
    <property type="entry name" value="Endo/exonu/phosph_ase_sf"/>
</dbReference>
<dbReference type="AlphaFoldDB" id="A0AAF3EKR3"/>
<sequence length="175" mass="20254">MSEDWIEEAKKFFECRDDDVTQPLFVSGGAINEKTEENHRKRLAKVEKNIKNITSFNGLKKLLQGNTVIEDNYSAESNDNELRCIFWNCGGLISKLEKTTTFLEYVTQKRPDIIFLNELKCLEEKFGNGDNEETTVKKLARFLDYECIYVPSTSENGRSKRGSAILYRKNAEEKF</sequence>
<evidence type="ECO:0000313" key="1">
    <source>
        <dbReference type="Proteomes" id="UP000887575"/>
    </source>
</evidence>
<name>A0AAF3EKR3_9BILA</name>